<reference evidence="3" key="1">
    <citation type="journal article" date="2019" name="Int. J. Syst. Evol. Microbiol.">
        <title>The Global Catalogue of Microorganisms (GCM) 10K type strain sequencing project: providing services to taxonomists for standard genome sequencing and annotation.</title>
        <authorList>
            <consortium name="The Broad Institute Genomics Platform"/>
            <consortium name="The Broad Institute Genome Sequencing Center for Infectious Disease"/>
            <person name="Wu L."/>
            <person name="Ma J."/>
        </authorList>
    </citation>
    <scope>NUCLEOTIDE SEQUENCE [LARGE SCALE GENOMIC DNA]</scope>
    <source>
        <strain evidence="3">CCUG 57263</strain>
    </source>
</reference>
<dbReference type="Proteomes" id="UP001597120">
    <property type="component" value="Unassembled WGS sequence"/>
</dbReference>
<evidence type="ECO:0000313" key="3">
    <source>
        <dbReference type="Proteomes" id="UP001597120"/>
    </source>
</evidence>
<protein>
    <submittedName>
        <fullName evidence="2">Uncharacterized protein</fullName>
    </submittedName>
</protein>
<evidence type="ECO:0000256" key="1">
    <source>
        <dbReference type="SAM" id="Phobius"/>
    </source>
</evidence>
<organism evidence="2 3">
    <name type="scientific">Paenibacillus residui</name>
    <dbReference type="NCBI Taxonomy" id="629724"/>
    <lineage>
        <taxon>Bacteria</taxon>
        <taxon>Bacillati</taxon>
        <taxon>Bacillota</taxon>
        <taxon>Bacilli</taxon>
        <taxon>Bacillales</taxon>
        <taxon>Paenibacillaceae</taxon>
        <taxon>Paenibacillus</taxon>
    </lineage>
</organism>
<feature type="transmembrane region" description="Helical" evidence="1">
    <location>
        <begin position="134"/>
        <end position="153"/>
    </location>
</feature>
<sequence>MTKKTVSLFALSCMLFIIVGPFGAWMVYKQAQPPGQFSNQVINPGEPFSSTRPSKTVAVWGTPANLDIQGVQCKLEDEQIKLEKERTTADIKGTETVLLFDGDYTVFDRMSCEGGGLGQIHMSTRFPMDKARTFMMALLVATPIVGGFGIVLFRRTRLSR</sequence>
<accession>A0ABW3DAE7</accession>
<dbReference type="EMBL" id="JBHTIU010000031">
    <property type="protein sequence ID" value="MFD0869534.1"/>
    <property type="molecule type" value="Genomic_DNA"/>
</dbReference>
<comment type="caution">
    <text evidence="2">The sequence shown here is derived from an EMBL/GenBank/DDBJ whole genome shotgun (WGS) entry which is preliminary data.</text>
</comment>
<keyword evidence="1" id="KW-0812">Transmembrane</keyword>
<feature type="transmembrane region" description="Helical" evidence="1">
    <location>
        <begin position="7"/>
        <end position="28"/>
    </location>
</feature>
<dbReference type="RefSeq" id="WP_379287953.1">
    <property type="nucleotide sequence ID" value="NZ_JBHTIU010000031.1"/>
</dbReference>
<proteinExistence type="predicted"/>
<gene>
    <name evidence="2" type="ORF">ACFQ03_10265</name>
</gene>
<evidence type="ECO:0000313" key="2">
    <source>
        <dbReference type="EMBL" id="MFD0869534.1"/>
    </source>
</evidence>
<keyword evidence="1" id="KW-1133">Transmembrane helix</keyword>
<keyword evidence="1" id="KW-0472">Membrane</keyword>
<keyword evidence="3" id="KW-1185">Reference proteome</keyword>
<name>A0ABW3DAE7_9BACL</name>